<evidence type="ECO:0000259" key="9">
    <source>
        <dbReference type="PROSITE" id="PS51032"/>
    </source>
</evidence>
<protein>
    <submittedName>
        <fullName evidence="10">Ethylene-responsive transcription factor erf017-like protein</fullName>
    </submittedName>
</protein>
<evidence type="ECO:0000256" key="2">
    <source>
        <dbReference type="ARBA" id="ARBA00023015"/>
    </source>
</evidence>
<reference evidence="10 11" key="1">
    <citation type="journal article" date="2014" name="Am. J. Bot.">
        <title>Genome assembly and annotation for red clover (Trifolium pratense; Fabaceae).</title>
        <authorList>
            <person name="Istvanek J."/>
            <person name="Jaros M."/>
            <person name="Krenek A."/>
            <person name="Repkova J."/>
        </authorList>
    </citation>
    <scope>NUCLEOTIDE SEQUENCE [LARGE SCALE GENOMIC DNA]</scope>
    <source>
        <strain evidence="11">cv. Tatra</strain>
        <tissue evidence="10">Young leaves</tissue>
    </source>
</reference>
<name>A0A2K3LHL1_TRIPR</name>
<dbReference type="GO" id="GO:0003677">
    <property type="term" value="F:DNA binding"/>
    <property type="evidence" value="ECO:0007669"/>
    <property type="project" value="UniProtKB-KW"/>
</dbReference>
<keyword evidence="2" id="KW-0805">Transcription regulation</keyword>
<dbReference type="AlphaFoldDB" id="A0A2K3LHL1"/>
<reference evidence="10 11" key="2">
    <citation type="journal article" date="2017" name="Front. Plant Sci.">
        <title>Gene Classification and Mining of Molecular Markers Useful in Red Clover (Trifolium pratense) Breeding.</title>
        <authorList>
            <person name="Istvanek J."/>
            <person name="Dluhosova J."/>
            <person name="Dluhos P."/>
            <person name="Patkova L."/>
            <person name="Nedelnik J."/>
            <person name="Repkova J."/>
        </authorList>
    </citation>
    <scope>NUCLEOTIDE SEQUENCE [LARGE SCALE GENOMIC DNA]</scope>
    <source>
        <strain evidence="11">cv. Tatra</strain>
        <tissue evidence="10">Young leaves</tissue>
    </source>
</reference>
<evidence type="ECO:0000256" key="5">
    <source>
        <dbReference type="ARBA" id="ARBA00023163"/>
    </source>
</evidence>
<dbReference type="InterPro" id="IPR016177">
    <property type="entry name" value="DNA-bd_dom_sf"/>
</dbReference>
<evidence type="ECO:0000256" key="8">
    <source>
        <dbReference type="SAM" id="MobiDB-lite"/>
    </source>
</evidence>
<accession>A0A2K3LHL1</accession>
<comment type="subcellular location">
    <subcellularLocation>
        <location evidence="1">Nucleus</location>
    </subcellularLocation>
</comment>
<dbReference type="STRING" id="57577.A0A2K3LHL1"/>
<feature type="region of interest" description="Disordered" evidence="8">
    <location>
        <begin position="103"/>
        <end position="139"/>
    </location>
</feature>
<keyword evidence="5" id="KW-0804">Transcription</keyword>
<dbReference type="GO" id="GO:0005634">
    <property type="term" value="C:nucleus"/>
    <property type="evidence" value="ECO:0007669"/>
    <property type="project" value="UniProtKB-SubCell"/>
</dbReference>
<dbReference type="Proteomes" id="UP000236291">
    <property type="component" value="Unassembled WGS sequence"/>
</dbReference>
<keyword evidence="4" id="KW-0010">Activator</keyword>
<dbReference type="InterPro" id="IPR036955">
    <property type="entry name" value="AP2/ERF_dom_sf"/>
</dbReference>
<evidence type="ECO:0000256" key="6">
    <source>
        <dbReference type="ARBA" id="ARBA00023242"/>
    </source>
</evidence>
<organism evidence="10 11">
    <name type="scientific">Trifolium pratense</name>
    <name type="common">Red clover</name>
    <dbReference type="NCBI Taxonomy" id="57577"/>
    <lineage>
        <taxon>Eukaryota</taxon>
        <taxon>Viridiplantae</taxon>
        <taxon>Streptophyta</taxon>
        <taxon>Embryophyta</taxon>
        <taxon>Tracheophyta</taxon>
        <taxon>Spermatophyta</taxon>
        <taxon>Magnoliopsida</taxon>
        <taxon>eudicotyledons</taxon>
        <taxon>Gunneridae</taxon>
        <taxon>Pentapetalae</taxon>
        <taxon>rosids</taxon>
        <taxon>fabids</taxon>
        <taxon>Fabales</taxon>
        <taxon>Fabaceae</taxon>
        <taxon>Papilionoideae</taxon>
        <taxon>50 kb inversion clade</taxon>
        <taxon>NPAAA clade</taxon>
        <taxon>Hologalegina</taxon>
        <taxon>IRL clade</taxon>
        <taxon>Trifolieae</taxon>
        <taxon>Trifolium</taxon>
    </lineage>
</organism>
<feature type="compositionally biased region" description="Basic and acidic residues" evidence="8">
    <location>
        <begin position="104"/>
        <end position="119"/>
    </location>
</feature>
<dbReference type="OrthoDB" id="1918918at2759"/>
<dbReference type="EMBL" id="ASHM01033338">
    <property type="protein sequence ID" value="PNX78014.1"/>
    <property type="molecule type" value="Genomic_DNA"/>
</dbReference>
<dbReference type="PANTHER" id="PTHR31985:SF215">
    <property type="entry name" value="OS02G0781300 PROTEIN"/>
    <property type="match status" value="1"/>
</dbReference>
<keyword evidence="6" id="KW-0539">Nucleus</keyword>
<dbReference type="PRINTS" id="PR00367">
    <property type="entry name" value="ETHRSPELEMNT"/>
</dbReference>
<gene>
    <name evidence="10" type="ORF">L195_g033987</name>
</gene>
<dbReference type="FunFam" id="3.30.730.10:FF:000001">
    <property type="entry name" value="Ethylene-responsive transcription factor 2"/>
    <property type="match status" value="1"/>
</dbReference>
<evidence type="ECO:0000256" key="7">
    <source>
        <dbReference type="ARBA" id="ARBA00024343"/>
    </source>
</evidence>
<dbReference type="Pfam" id="PF00847">
    <property type="entry name" value="AP2"/>
    <property type="match status" value="1"/>
</dbReference>
<evidence type="ECO:0000313" key="10">
    <source>
        <dbReference type="EMBL" id="PNX78014.1"/>
    </source>
</evidence>
<feature type="domain" description="AP2/ERF" evidence="9">
    <location>
        <begin position="18"/>
        <end position="75"/>
    </location>
</feature>
<dbReference type="SMART" id="SM00380">
    <property type="entry name" value="AP2"/>
    <property type="match status" value="1"/>
</dbReference>
<dbReference type="InterPro" id="IPR051032">
    <property type="entry name" value="AP2/ERF_TF_ERF_subfamily"/>
</dbReference>
<dbReference type="InterPro" id="IPR001471">
    <property type="entry name" value="AP2/ERF_dom"/>
</dbReference>
<dbReference type="Gene3D" id="3.30.730.10">
    <property type="entry name" value="AP2/ERF domain"/>
    <property type="match status" value="1"/>
</dbReference>
<dbReference type="PROSITE" id="PS51032">
    <property type="entry name" value="AP2_ERF"/>
    <property type="match status" value="1"/>
</dbReference>
<comment type="similarity">
    <text evidence="7">Belongs to the AP2/ERF transcription factor family. ERF subfamily.</text>
</comment>
<sequence>MVKTNSEKPTAERSDASLFRGVRKRKWGKYVSEIRLPNSRQRIWLGSYDSAEKAARAFDAATYCLRGSGAKFNFPGDPPSIAGGRSMTPSQIQEAAARFANSDIHNEKSGRPDNVKVESESSEEGTLMLPMESPSPALSDATVQTDFDSKQNGLFSDLVGVNGSGYSGPDYNVFPGFDDFGGDFYVPPSYDYGEENMDGLIIHDSFLWNF</sequence>
<evidence type="ECO:0000256" key="3">
    <source>
        <dbReference type="ARBA" id="ARBA00023125"/>
    </source>
</evidence>
<evidence type="ECO:0000313" key="11">
    <source>
        <dbReference type="Proteomes" id="UP000236291"/>
    </source>
</evidence>
<keyword evidence="3" id="KW-0238">DNA-binding</keyword>
<proteinExistence type="inferred from homology"/>
<dbReference type="PANTHER" id="PTHR31985">
    <property type="entry name" value="ETHYLENE-RESPONSIVE TRANSCRIPTION FACTOR ERF042-RELATED"/>
    <property type="match status" value="1"/>
</dbReference>
<evidence type="ECO:0000256" key="1">
    <source>
        <dbReference type="ARBA" id="ARBA00004123"/>
    </source>
</evidence>
<dbReference type="SUPFAM" id="SSF54171">
    <property type="entry name" value="DNA-binding domain"/>
    <property type="match status" value="1"/>
</dbReference>
<comment type="caution">
    <text evidence="10">The sequence shown here is derived from an EMBL/GenBank/DDBJ whole genome shotgun (WGS) entry which is preliminary data.</text>
</comment>
<evidence type="ECO:0000256" key="4">
    <source>
        <dbReference type="ARBA" id="ARBA00023159"/>
    </source>
</evidence>
<dbReference type="CDD" id="cd00018">
    <property type="entry name" value="AP2"/>
    <property type="match status" value="1"/>
</dbReference>
<dbReference type="GO" id="GO:0003700">
    <property type="term" value="F:DNA-binding transcription factor activity"/>
    <property type="evidence" value="ECO:0007669"/>
    <property type="project" value="InterPro"/>
</dbReference>